<keyword evidence="4" id="KW-0234">DNA repair</keyword>
<evidence type="ECO:0000256" key="5">
    <source>
        <dbReference type="ARBA" id="ARBA00023242"/>
    </source>
</evidence>
<organism evidence="9 10">
    <name type="scientific">Babjeviella inositovora NRRL Y-12698</name>
    <dbReference type="NCBI Taxonomy" id="984486"/>
    <lineage>
        <taxon>Eukaryota</taxon>
        <taxon>Fungi</taxon>
        <taxon>Dikarya</taxon>
        <taxon>Ascomycota</taxon>
        <taxon>Saccharomycotina</taxon>
        <taxon>Pichiomycetes</taxon>
        <taxon>Serinales incertae sedis</taxon>
        <taxon>Babjeviella</taxon>
    </lineage>
</organism>
<gene>
    <name evidence="9" type="ORF">BABINDRAFT_161079</name>
</gene>
<feature type="domain" description="Rad4 beta-hairpin" evidence="8">
    <location>
        <begin position="595"/>
        <end position="677"/>
    </location>
</feature>
<dbReference type="Proteomes" id="UP000094336">
    <property type="component" value="Unassembled WGS sequence"/>
</dbReference>
<evidence type="ECO:0000259" key="8">
    <source>
        <dbReference type="SMART" id="SM01032"/>
    </source>
</evidence>
<dbReference type="GeneID" id="30146493"/>
<dbReference type="InterPro" id="IPR038765">
    <property type="entry name" value="Papain-like_cys_pep_sf"/>
</dbReference>
<keyword evidence="3" id="KW-0227">DNA damage</keyword>
<evidence type="ECO:0000256" key="3">
    <source>
        <dbReference type="ARBA" id="ARBA00022763"/>
    </source>
</evidence>
<dbReference type="Gene3D" id="3.90.260.10">
    <property type="entry name" value="Transglutaminase-like"/>
    <property type="match status" value="1"/>
</dbReference>
<keyword evidence="5" id="KW-0539">Nucleus</keyword>
<dbReference type="InterPro" id="IPR042488">
    <property type="entry name" value="Rad4_BHD3_sf"/>
</dbReference>
<dbReference type="GO" id="GO:0003684">
    <property type="term" value="F:damaged DNA binding"/>
    <property type="evidence" value="ECO:0007669"/>
    <property type="project" value="InterPro"/>
</dbReference>
<dbReference type="InterPro" id="IPR004583">
    <property type="entry name" value="DNA_repair_Rad4"/>
</dbReference>
<evidence type="ECO:0000313" key="10">
    <source>
        <dbReference type="Proteomes" id="UP000094336"/>
    </source>
</evidence>
<dbReference type="SMART" id="SM01032">
    <property type="entry name" value="BHD_3"/>
    <property type="match status" value="1"/>
</dbReference>
<dbReference type="GO" id="GO:0003697">
    <property type="term" value="F:single-stranded DNA binding"/>
    <property type="evidence" value="ECO:0007669"/>
    <property type="project" value="TreeGrafter"/>
</dbReference>
<dbReference type="Pfam" id="PF10403">
    <property type="entry name" value="BHD_1"/>
    <property type="match status" value="1"/>
</dbReference>
<evidence type="ECO:0000259" key="6">
    <source>
        <dbReference type="SMART" id="SM01030"/>
    </source>
</evidence>
<dbReference type="PANTHER" id="PTHR12135:SF2">
    <property type="entry name" value="DNA REPAIR PROTEIN RAD34"/>
    <property type="match status" value="1"/>
</dbReference>
<feature type="domain" description="Rad4 beta-hairpin" evidence="7">
    <location>
        <begin position="524"/>
        <end position="587"/>
    </location>
</feature>
<dbReference type="PANTHER" id="PTHR12135">
    <property type="entry name" value="DNA REPAIR PROTEIN XP-C / RAD4"/>
    <property type="match status" value="1"/>
</dbReference>
<dbReference type="Gene3D" id="3.30.70.2460">
    <property type="entry name" value="Rad4, beta-hairpin domain BHD3"/>
    <property type="match status" value="1"/>
</dbReference>
<evidence type="ECO:0000256" key="2">
    <source>
        <dbReference type="ARBA" id="ARBA00009525"/>
    </source>
</evidence>
<dbReference type="InterPro" id="IPR018325">
    <property type="entry name" value="Rad4/PNGase_transGLS-fold"/>
</dbReference>
<accession>A0A1E3QT41</accession>
<name>A0A1E3QT41_9ASCO</name>
<dbReference type="Pfam" id="PF03835">
    <property type="entry name" value="Rad4"/>
    <property type="match status" value="1"/>
</dbReference>
<comment type="subcellular location">
    <subcellularLocation>
        <location evidence="1">Nucleus</location>
    </subcellularLocation>
</comment>
<evidence type="ECO:0000256" key="4">
    <source>
        <dbReference type="ARBA" id="ARBA00023204"/>
    </source>
</evidence>
<comment type="similarity">
    <text evidence="2">Belongs to the XPC family.</text>
</comment>
<dbReference type="InterPro" id="IPR018327">
    <property type="entry name" value="BHD_2"/>
</dbReference>
<protein>
    <recommendedName>
        <fullName evidence="11">Rad4 beta-hairpin domain-containing protein</fullName>
    </recommendedName>
</protein>
<dbReference type="GO" id="GO:0071942">
    <property type="term" value="C:XPC complex"/>
    <property type="evidence" value="ECO:0007669"/>
    <property type="project" value="TreeGrafter"/>
</dbReference>
<proteinExistence type="inferred from homology"/>
<dbReference type="EMBL" id="KV454430">
    <property type="protein sequence ID" value="ODQ80087.1"/>
    <property type="molecule type" value="Genomic_DNA"/>
</dbReference>
<dbReference type="InterPro" id="IPR036985">
    <property type="entry name" value="Transglutaminase-like_sf"/>
</dbReference>
<dbReference type="Pfam" id="PF10405">
    <property type="entry name" value="BHD_3"/>
    <property type="match status" value="1"/>
</dbReference>
<dbReference type="AlphaFoldDB" id="A0A1E3QT41"/>
<dbReference type="GO" id="GO:0005737">
    <property type="term" value="C:cytoplasm"/>
    <property type="evidence" value="ECO:0007669"/>
    <property type="project" value="TreeGrafter"/>
</dbReference>
<dbReference type="OrthoDB" id="300780at2759"/>
<feature type="domain" description="Rad4 beta-hairpin" evidence="6">
    <location>
        <begin position="459"/>
        <end position="522"/>
    </location>
</feature>
<dbReference type="InterPro" id="IPR018328">
    <property type="entry name" value="Rad4_beta-hairpin_dom3"/>
</dbReference>
<dbReference type="InterPro" id="IPR018326">
    <property type="entry name" value="Rad4_beta-hairpin_dom1"/>
</dbReference>
<dbReference type="SMART" id="SM01031">
    <property type="entry name" value="BHD_2"/>
    <property type="match status" value="1"/>
</dbReference>
<dbReference type="GO" id="GO:0000111">
    <property type="term" value="C:nucleotide-excision repair factor 2 complex"/>
    <property type="evidence" value="ECO:0007669"/>
    <property type="project" value="TreeGrafter"/>
</dbReference>
<dbReference type="SUPFAM" id="SSF54001">
    <property type="entry name" value="Cysteine proteinases"/>
    <property type="match status" value="1"/>
</dbReference>
<evidence type="ECO:0000256" key="1">
    <source>
        <dbReference type="ARBA" id="ARBA00004123"/>
    </source>
</evidence>
<keyword evidence="10" id="KW-1185">Reference proteome</keyword>
<reference evidence="10" key="1">
    <citation type="submission" date="2016-05" db="EMBL/GenBank/DDBJ databases">
        <title>Comparative genomics of biotechnologically important yeasts.</title>
        <authorList>
            <consortium name="DOE Joint Genome Institute"/>
            <person name="Riley R."/>
            <person name="Haridas S."/>
            <person name="Wolfe K.H."/>
            <person name="Lopes M.R."/>
            <person name="Hittinger C.T."/>
            <person name="Goker M."/>
            <person name="Salamov A."/>
            <person name="Wisecaver J."/>
            <person name="Long T.M."/>
            <person name="Aerts A.L."/>
            <person name="Barry K."/>
            <person name="Choi C."/>
            <person name="Clum A."/>
            <person name="Coughlan A.Y."/>
            <person name="Deshpande S."/>
            <person name="Douglass A.P."/>
            <person name="Hanson S.J."/>
            <person name="Klenk H.-P."/>
            <person name="Labutti K."/>
            <person name="Lapidus A."/>
            <person name="Lindquist E."/>
            <person name="Lipzen A."/>
            <person name="Meier-Kolthoff J.P."/>
            <person name="Ohm R.A."/>
            <person name="Otillar R.P."/>
            <person name="Pangilinan J."/>
            <person name="Peng Y."/>
            <person name="Rokas A."/>
            <person name="Rosa C.A."/>
            <person name="Scheuner C."/>
            <person name="Sibirny A.A."/>
            <person name="Slot J.C."/>
            <person name="Stielow J.B."/>
            <person name="Sun H."/>
            <person name="Kurtzman C.P."/>
            <person name="Blackwell M."/>
            <person name="Grigoriev I.V."/>
            <person name="Jeffries T.W."/>
        </authorList>
    </citation>
    <scope>NUCLEOTIDE SEQUENCE [LARGE SCALE GENOMIC DNA]</scope>
    <source>
        <strain evidence="10">NRRL Y-12698</strain>
    </source>
</reference>
<dbReference type="RefSeq" id="XP_018985415.1">
    <property type="nucleotide sequence ID" value="XM_019128640.1"/>
</dbReference>
<dbReference type="STRING" id="984486.A0A1E3QT41"/>
<sequence>MSLDRISRNKQAIDILVNAALDSSDGEDLSLSDGTDPVVGSRSIIGLLDVQHSESEDEFLEWEDVVDVTPSTHAHSTVHLSINKHALEPIEEPMEKLRTSKRLKSVDSHELKAHRFRTHNLQMLSYLALGKLRNKWINDSKTQKRLKRHLPEKIAKQAKHIVKLAKMSTSNPPIAEKTNNICPISERELVYVLKYLIKWFRKNFSLSCNSIRNLGYLMSPKVFKQKKLLQNVENYYRSGPPDMCDIAGFRRIASKMSGGNRDIGSQLFTALLRSLGFYARLVFSIPLLSVTKDANHLLPLDPTSSNNFDYDLLFPTFWTELISPIDDSEVYIIDSLVFHNEWKGLLKLKRYQKGEYGTRNLLVAKGFTKEYYPRGPLNQMTMQYVVAYEGGGSIIDVSGRYMPNISYRNFDVLGFRPDAVRSFLMFKGFLSVFNKRKPQPVENHTIEMEVAFLKQVSLANFDIPSSVAGFRKNPNVIISSLLYKNQIVDPLAVPVGQFKRNAKEGQPGATIVEAVYLRSSILNCKSLQHWKILGRDVKLDELNLPSVVTKWNPQTLPNRRQLEYNKKNDLTMTQNLYAFYQTQFCPPIHITDTQIPKNDYGNIEIFKSWMIPEECIILKFQGLSGILSTYNKKVEAEDRVDFAPVVSGFNFSYNKATPVLDGVLVHARDSNTVKRIWFNKISNLRRLKKQKQEAEILNNWRMVLAKLRIRDRIQRTYGLCDEEGTGEVGSHDNVPDSDHSGFFQYHELDSYEAVGCVYHSGHGVLTRMGEDIGDGECWGFPTDLDNASCLSDVGIEEFSGGFK</sequence>
<evidence type="ECO:0008006" key="11">
    <source>
        <dbReference type="Google" id="ProtNLM"/>
    </source>
</evidence>
<dbReference type="SMART" id="SM01030">
    <property type="entry name" value="BHD_1"/>
    <property type="match status" value="1"/>
</dbReference>
<dbReference type="GO" id="GO:0006289">
    <property type="term" value="P:nucleotide-excision repair"/>
    <property type="evidence" value="ECO:0007669"/>
    <property type="project" value="InterPro"/>
</dbReference>
<evidence type="ECO:0000259" key="7">
    <source>
        <dbReference type="SMART" id="SM01031"/>
    </source>
</evidence>
<evidence type="ECO:0000313" key="9">
    <source>
        <dbReference type="EMBL" id="ODQ80087.1"/>
    </source>
</evidence>
<dbReference type="GO" id="GO:0006298">
    <property type="term" value="P:mismatch repair"/>
    <property type="evidence" value="ECO:0007669"/>
    <property type="project" value="TreeGrafter"/>
</dbReference>